<evidence type="ECO:0000259" key="4">
    <source>
        <dbReference type="Pfam" id="PF17389"/>
    </source>
</evidence>
<dbReference type="InterPro" id="IPR035396">
    <property type="entry name" value="Bac_rhamnosid6H"/>
</dbReference>
<dbReference type="PANTHER" id="PTHR33307:SF11">
    <property type="entry name" value="ALPHA-L-RHAMNOSIDASE"/>
    <property type="match status" value="1"/>
</dbReference>
<evidence type="ECO:0000256" key="1">
    <source>
        <dbReference type="SAM" id="SignalP"/>
    </source>
</evidence>
<keyword evidence="1" id="KW-0732">Signal</keyword>
<feature type="domain" description="Bacterial alpha-L-rhamnosidase N-terminal" evidence="3">
    <location>
        <begin position="360"/>
        <end position="450"/>
    </location>
</feature>
<organism evidence="5 6">
    <name type="scientific">Alternaria atra</name>
    <dbReference type="NCBI Taxonomy" id="119953"/>
    <lineage>
        <taxon>Eukaryota</taxon>
        <taxon>Fungi</taxon>
        <taxon>Dikarya</taxon>
        <taxon>Ascomycota</taxon>
        <taxon>Pezizomycotina</taxon>
        <taxon>Dothideomycetes</taxon>
        <taxon>Pleosporomycetidae</taxon>
        <taxon>Pleosporales</taxon>
        <taxon>Pleosporineae</taxon>
        <taxon>Pleosporaceae</taxon>
        <taxon>Alternaria</taxon>
        <taxon>Alternaria sect. Ulocladioides</taxon>
    </lineage>
</organism>
<evidence type="ECO:0000313" key="6">
    <source>
        <dbReference type="Proteomes" id="UP000676310"/>
    </source>
</evidence>
<dbReference type="Gene3D" id="2.60.40.10">
    <property type="entry name" value="Immunoglobulins"/>
    <property type="match status" value="1"/>
</dbReference>
<dbReference type="OrthoDB" id="10036721at2759"/>
<keyword evidence="6" id="KW-1185">Reference proteome</keyword>
<dbReference type="EMBL" id="CAJRGZ010000014">
    <property type="protein sequence ID" value="CAG5138725.1"/>
    <property type="molecule type" value="Genomic_DNA"/>
</dbReference>
<feature type="domain" description="Bacterial alpha-L-rhamnosidase N-terminal" evidence="3">
    <location>
        <begin position="177"/>
        <end position="249"/>
    </location>
</feature>
<comment type="caution">
    <text evidence="5">The sequence shown here is derived from an EMBL/GenBank/DDBJ whole genome shotgun (WGS) entry which is preliminary data.</text>
</comment>
<feature type="signal peptide" evidence="1">
    <location>
        <begin position="1"/>
        <end position="21"/>
    </location>
</feature>
<gene>
    <name evidence="5" type="ORF">ALTATR162_LOCUS427</name>
</gene>
<dbReference type="InterPro" id="IPR016007">
    <property type="entry name" value="Alpha_rhamnosid"/>
</dbReference>
<accession>A0A8J2HTH9</accession>
<dbReference type="Proteomes" id="UP000676310">
    <property type="component" value="Unassembled WGS sequence"/>
</dbReference>
<dbReference type="Gene3D" id="2.60.120.260">
    <property type="entry name" value="Galactose-binding domain-like"/>
    <property type="match status" value="3"/>
</dbReference>
<evidence type="ECO:0000259" key="2">
    <source>
        <dbReference type="Pfam" id="PF05592"/>
    </source>
</evidence>
<dbReference type="InterPro" id="IPR008902">
    <property type="entry name" value="Rhamnosid_concanavalin"/>
</dbReference>
<sequence>MRFLSILTACVLTLLPSLVSAQISTVEVVRLSVDGRYDQPLDLESRRPSLSWQIVQTADCAEAVCPGDRQTAYEVQVATSEHDLKTAKLRWGPGKQQGSIQSLRLDRELNSHDTLFWRVRVWDALNQPSAWSNTSSWSVGLLHQSDWGEARWIDYPDRSPNQPPPLFTRQFNVPDGKDIVHARLYLSGMGMHLASVNGKAVTDEVLAPGYSNYQLSSEYRTYDIKRLLRTGANAIGVKLGSGPTYVRRSITNPALGRNAPYAWWQSQLKGDGTLSEAAAIGSISVRLNNATGYHVQGSINIDTSGGGDNLESRVITAINTVQRIVSFSPALKLAHAGGARVTGSGNNIAASDPSAGAAVTPRLIGRLEITYDDGSKDIIVTDRSWCTALGPLLTDAWYSGSDYDARREVDDWDHPGSQQESSNWIPAGIVPPPNLATKLVARAAEPVKVLEYLEPVSVSTPFYGTWVFDLSQNIAGYPIIKLPQMTAGIIIKMVAAKSLNPNGTVNQESLGIGDRGTDVFNTYTTSGRTGGETWYLDFNYFAMQWIQVTGLLEGFSPRAGLITGARVQADVPIAGTFRSSNSRLNRLHRMSRYSIASNVISVFTDCPGREKLSYPADYTMPMSAIYHNVHINAFLRTNMRNLVEAQSIANTSMAGNVGLKAPVYDWGYTGRFGDEVN</sequence>
<feature type="domain" description="Alpha-L-rhamnosidase concanavalin-like" evidence="2">
    <location>
        <begin position="464"/>
        <end position="554"/>
    </location>
</feature>
<dbReference type="RefSeq" id="XP_043163956.1">
    <property type="nucleotide sequence ID" value="XM_043308021.1"/>
</dbReference>
<dbReference type="InterPro" id="IPR013783">
    <property type="entry name" value="Ig-like_fold"/>
</dbReference>
<name>A0A8J2HTH9_9PLEO</name>
<feature type="domain" description="Alpha-L-rhamnosidase six-hairpin glycosidase" evidence="4">
    <location>
        <begin position="574"/>
        <end position="648"/>
    </location>
</feature>
<dbReference type="AlphaFoldDB" id="A0A8J2HTH9"/>
<evidence type="ECO:0008006" key="7">
    <source>
        <dbReference type="Google" id="ProtNLM"/>
    </source>
</evidence>
<dbReference type="PANTHER" id="PTHR33307">
    <property type="entry name" value="ALPHA-RHAMNOSIDASE (EUROFUNG)"/>
    <property type="match status" value="1"/>
</dbReference>
<dbReference type="InterPro" id="IPR012341">
    <property type="entry name" value="6hp_glycosidase-like_sf"/>
</dbReference>
<dbReference type="Pfam" id="PF17389">
    <property type="entry name" value="Bac_rhamnosid6H"/>
    <property type="match status" value="1"/>
</dbReference>
<reference evidence="5" key="1">
    <citation type="submission" date="2021-05" db="EMBL/GenBank/DDBJ databases">
        <authorList>
            <person name="Stam R."/>
        </authorList>
    </citation>
    <scope>NUCLEOTIDE SEQUENCE</scope>
    <source>
        <strain evidence="5">CS162</strain>
    </source>
</reference>
<dbReference type="Pfam" id="PF25788">
    <property type="entry name" value="Ig_Rha78A_N"/>
    <property type="match status" value="1"/>
</dbReference>
<dbReference type="Pfam" id="PF05592">
    <property type="entry name" value="Bac_rhamnosid"/>
    <property type="match status" value="1"/>
</dbReference>
<dbReference type="GeneID" id="67015918"/>
<protein>
    <recommendedName>
        <fullName evidence="7">Alpha-L-rhamnosidase</fullName>
    </recommendedName>
</protein>
<feature type="chain" id="PRO_5035214195" description="Alpha-L-rhamnosidase" evidence="1">
    <location>
        <begin position="22"/>
        <end position="677"/>
    </location>
</feature>
<dbReference type="Gene3D" id="1.50.10.10">
    <property type="match status" value="1"/>
</dbReference>
<dbReference type="InterPro" id="IPR013737">
    <property type="entry name" value="Bac_rhamnosid_N"/>
</dbReference>
<evidence type="ECO:0000313" key="5">
    <source>
        <dbReference type="EMBL" id="CAG5138725.1"/>
    </source>
</evidence>
<proteinExistence type="predicted"/>
<dbReference type="Pfam" id="PF08531">
    <property type="entry name" value="Bac_rhamnosid_N"/>
    <property type="match status" value="2"/>
</dbReference>
<evidence type="ECO:0000259" key="3">
    <source>
        <dbReference type="Pfam" id="PF08531"/>
    </source>
</evidence>
<dbReference type="GO" id="GO:0005975">
    <property type="term" value="P:carbohydrate metabolic process"/>
    <property type="evidence" value="ECO:0007669"/>
    <property type="project" value="InterPro"/>
</dbReference>